<evidence type="ECO:0000256" key="3">
    <source>
        <dbReference type="ARBA" id="ARBA00022692"/>
    </source>
</evidence>
<dbReference type="Pfam" id="PF25508">
    <property type="entry name" value="TRPM2"/>
    <property type="match status" value="2"/>
</dbReference>
<evidence type="ECO:0000313" key="14">
    <source>
        <dbReference type="Proteomes" id="UP001432322"/>
    </source>
</evidence>
<keyword evidence="4 9" id="KW-1133">Transmembrane helix</keyword>
<dbReference type="PANTHER" id="PTHR13800">
    <property type="entry name" value="TRANSIENT RECEPTOR POTENTIAL CATION CHANNEL, SUBFAMILY M, MEMBER 6"/>
    <property type="match status" value="1"/>
</dbReference>
<evidence type="ECO:0000256" key="7">
    <source>
        <dbReference type="ARBA" id="ARBA00023303"/>
    </source>
</evidence>
<dbReference type="InterPro" id="IPR005821">
    <property type="entry name" value="Ion_trans_dom"/>
</dbReference>
<evidence type="ECO:0000256" key="1">
    <source>
        <dbReference type="ARBA" id="ARBA00004141"/>
    </source>
</evidence>
<evidence type="ECO:0000256" key="2">
    <source>
        <dbReference type="ARBA" id="ARBA00022448"/>
    </source>
</evidence>
<feature type="domain" description="Ion transport" evidence="10">
    <location>
        <begin position="1027"/>
        <end position="1273"/>
    </location>
</feature>
<organism evidence="13 14">
    <name type="scientific">Pristionchus fissidentatus</name>
    <dbReference type="NCBI Taxonomy" id="1538716"/>
    <lineage>
        <taxon>Eukaryota</taxon>
        <taxon>Metazoa</taxon>
        <taxon>Ecdysozoa</taxon>
        <taxon>Nematoda</taxon>
        <taxon>Chromadorea</taxon>
        <taxon>Rhabditida</taxon>
        <taxon>Rhabditina</taxon>
        <taxon>Diplogasteromorpha</taxon>
        <taxon>Diplogasteroidea</taxon>
        <taxon>Neodiplogasteridae</taxon>
        <taxon>Pristionchus</taxon>
    </lineage>
</organism>
<dbReference type="Pfam" id="PF18139">
    <property type="entry name" value="LSDAT_euk"/>
    <property type="match status" value="1"/>
</dbReference>
<dbReference type="EMBL" id="BTSY01000004">
    <property type="protein sequence ID" value="GMT24127.1"/>
    <property type="molecule type" value="Genomic_DNA"/>
</dbReference>
<dbReference type="InterPro" id="IPR050927">
    <property type="entry name" value="TRPM"/>
</dbReference>
<dbReference type="GO" id="GO:0005886">
    <property type="term" value="C:plasma membrane"/>
    <property type="evidence" value="ECO:0007669"/>
    <property type="project" value="TreeGrafter"/>
</dbReference>
<feature type="transmembrane region" description="Helical" evidence="9">
    <location>
        <begin position="1090"/>
        <end position="1112"/>
    </location>
</feature>
<feature type="transmembrane region" description="Helical" evidence="9">
    <location>
        <begin position="1118"/>
        <end position="1138"/>
    </location>
</feature>
<keyword evidence="3 9" id="KW-0812">Transmembrane</keyword>
<feature type="transmembrane region" description="Helical" evidence="9">
    <location>
        <begin position="1024"/>
        <end position="1046"/>
    </location>
</feature>
<evidence type="ECO:0000313" key="13">
    <source>
        <dbReference type="EMBL" id="GMT24127.1"/>
    </source>
</evidence>
<feature type="domain" description="TRPM-like" evidence="12">
    <location>
        <begin position="507"/>
        <end position="598"/>
    </location>
</feature>
<evidence type="ECO:0000256" key="8">
    <source>
        <dbReference type="SAM" id="MobiDB-lite"/>
    </source>
</evidence>
<feature type="transmembrane region" description="Helical" evidence="9">
    <location>
        <begin position="1058"/>
        <end position="1078"/>
    </location>
</feature>
<dbReference type="InterPro" id="IPR057366">
    <property type="entry name" value="TRPM-like"/>
</dbReference>
<keyword evidence="5" id="KW-0406">Ion transport</keyword>
<comment type="caution">
    <text evidence="13">The sequence shown here is derived from an EMBL/GenBank/DDBJ whole genome shotgun (WGS) entry which is preliminary data.</text>
</comment>
<protein>
    <recommendedName>
        <fullName evidence="15">Gtl-1</fullName>
    </recommendedName>
</protein>
<evidence type="ECO:0008006" key="15">
    <source>
        <dbReference type="Google" id="ProtNLM"/>
    </source>
</evidence>
<feature type="region of interest" description="Disordered" evidence="8">
    <location>
        <begin position="846"/>
        <end position="916"/>
    </location>
</feature>
<feature type="region of interest" description="Disordered" evidence="8">
    <location>
        <begin position="1461"/>
        <end position="1484"/>
    </location>
</feature>
<dbReference type="PANTHER" id="PTHR13800:SF10">
    <property type="entry name" value="GTL-1"/>
    <property type="match status" value="1"/>
</dbReference>
<feature type="region of interest" description="Disordered" evidence="8">
    <location>
        <begin position="1"/>
        <end position="44"/>
    </location>
</feature>
<evidence type="ECO:0000259" key="11">
    <source>
        <dbReference type="Pfam" id="PF18139"/>
    </source>
</evidence>
<dbReference type="Proteomes" id="UP001432322">
    <property type="component" value="Unassembled WGS sequence"/>
</dbReference>
<gene>
    <name evidence="13" type="ORF">PFISCL1PPCAC_15424</name>
</gene>
<reference evidence="13" key="1">
    <citation type="submission" date="2023-10" db="EMBL/GenBank/DDBJ databases">
        <title>Genome assembly of Pristionchus species.</title>
        <authorList>
            <person name="Yoshida K."/>
            <person name="Sommer R.J."/>
        </authorList>
    </citation>
    <scope>NUCLEOTIDE SEQUENCE</scope>
    <source>
        <strain evidence="13">RS5133</strain>
    </source>
</reference>
<evidence type="ECO:0000256" key="6">
    <source>
        <dbReference type="ARBA" id="ARBA00023136"/>
    </source>
</evidence>
<comment type="subcellular location">
    <subcellularLocation>
        <location evidence="1">Membrane</location>
        <topology evidence="1">Multi-pass membrane protein</topology>
    </subcellularLocation>
</comment>
<feature type="compositionally biased region" description="Basic and acidic residues" evidence="8">
    <location>
        <begin position="10"/>
        <end position="28"/>
    </location>
</feature>
<name>A0AAV5VWX5_9BILA</name>
<keyword evidence="14" id="KW-1185">Reference proteome</keyword>
<feature type="domain" description="TRPM SLOG" evidence="11">
    <location>
        <begin position="178"/>
        <end position="436"/>
    </location>
</feature>
<feature type="transmembrane region" description="Helical" evidence="9">
    <location>
        <begin position="1158"/>
        <end position="1178"/>
    </location>
</feature>
<feature type="compositionally biased region" description="Low complexity" evidence="8">
    <location>
        <begin position="901"/>
        <end position="913"/>
    </location>
</feature>
<keyword evidence="7" id="KW-0407">Ion channel</keyword>
<sequence length="1542" mass="176489">MMVNPPSNMDSKEVRIEMEGMNREDEKRGKKGTKRNSVDQPTMLSAPIHVHGNEWKDMITLANIMDQGSYDNRAFEYNRPRSNTKQKSWIEQNINKRECITFIPTHKYNNKCGCGRTLDQHSSRTTTENVMTSIHSNDSLPSSSINRQRWAIRKNTLQLPTDAYGTIHFEGGGHATEARYTRVAFDTPPETLMKLMNGVWRMKAPKLIITIHGGITDFDLQPKLGRALRRGIVKAAESTDTWIVTSGMNQGAVRHISEAIEDLSGSRKNKTCHSIGIAPWGLVKKRNRLVGENIRVKYNMNPYMTGKFRELNDSHSHFLLVDNGTVGRYGAEIVLRRRLETLLAVGNVPVVCIVIEGGAFSIKVVHDYLTTSPLIPVVICDGSGRASDLLAFTHQYIREAKILPDSIRFQLLNLVKNVFDLDEIQGRKVLKQIIECAHKKKLMNVFRLGEGINDIDHAIFAALIKGTKVDQLKLALTWNRVDIARTHIFGGSIVSSFHFFIFLIPFDQEWKESEMHEALMFALLHDRVEFVRLIMEKGVAMQSFLTFERLERLYNTQLGPKHTLYNLTKSDAFTLPQIGNVVEKLIGSAYRSTYTAEKFLSRYNLYTFRHQTTDNGKGTMSVIPQIGENGVNGGMNGGSESRKRTQLGIAMFKLNAAQETEEDEEENEEEGFSVTDMLFTFEKPFHELLIWAVLTKRQEIALTMWRYGEEGLAKALIATRLYKSLASNAADSYLDLHLCQELTKNGEAFRIVSRQLMDECYKTDEQLARSLLTCELNNWGFLTSLSIAFLNQDREFMKHPCCQTILTDMWRGAVISKGSVDWLIVGGIIIPPAIFLLEFKSEEEIQRQPHTSAEHESDDSSSDGSLSSDDSTYDSDDSEESEEEKGKTSRRSSIVPPNFVSTPRSSIPNSSSPQEAKTIQALAAHTLPGFLHSANVPPAIRSSSINNGVDGRQRSGTLRGKKQKKKESEESRRSSRSTSFAFGRKQSTMSIEESDSDDERRSEKRQMTPLTWTRKLYEFYNAPITTFWLWALMFSIFQLILVYILLLRSDPWLRWEEFFLFAFVLVYGCELARKFIFYKERPMKSKVIKFFFNFQNGTSLLAVITYAFGFLLRCIPSTLILGRIIIIMNSVIWSFKLVNFLSVHRKLGPYIKIASEMIPRTMTMITLLFVVMLSYGLVRQGITYPDEDWHPILIRNIFLKPYYMLYGEVYADEIDTCSDGIWDTHIELGIPISEMNTTDPSGTCVPGHWVSPLYMTVFMLLANVLLMNSMVACCTVVYEGRIDYSREIWLLERFKHVMEFDSTPSLPPPFTIITHIYQLIQYYTTKNVEDRKELMDNSLKTFLSPDGLKTLHRFESECLEEMERKKEWNKYHSHDEHLRRTANKTEQIFNKITSMSSVEESLRDLIKDVDSRIQKVENSRKDELTHLRSISTHLDQISGRKETKFLSTPRVFVRRAREEDVVESDEGGETRMRPSSGGRKHRHHNEYTTIADVIEGPNCKSNIHHPFPRRNRFNSEDVNSLLFSVSEGDEPHASDAVLSDHE</sequence>
<evidence type="ECO:0000256" key="9">
    <source>
        <dbReference type="SAM" id="Phobius"/>
    </source>
</evidence>
<feature type="compositionally biased region" description="Basic and acidic residues" evidence="8">
    <location>
        <begin position="846"/>
        <end position="855"/>
    </location>
</feature>
<evidence type="ECO:0000256" key="4">
    <source>
        <dbReference type="ARBA" id="ARBA00022989"/>
    </source>
</evidence>
<dbReference type="InterPro" id="IPR041491">
    <property type="entry name" value="TRPM_SLOG"/>
</dbReference>
<feature type="region of interest" description="Disordered" evidence="8">
    <location>
        <begin position="934"/>
        <end position="1004"/>
    </location>
</feature>
<feature type="compositionally biased region" description="Acidic residues" evidence="8">
    <location>
        <begin position="871"/>
        <end position="883"/>
    </location>
</feature>
<accession>A0AAV5VWX5</accession>
<evidence type="ECO:0000259" key="10">
    <source>
        <dbReference type="Pfam" id="PF00520"/>
    </source>
</evidence>
<dbReference type="GO" id="GO:0005261">
    <property type="term" value="F:monoatomic cation channel activity"/>
    <property type="evidence" value="ECO:0007669"/>
    <property type="project" value="TreeGrafter"/>
</dbReference>
<keyword evidence="6 9" id="KW-0472">Membrane</keyword>
<feature type="domain" description="TRPM-like" evidence="12">
    <location>
        <begin position="667"/>
        <end position="799"/>
    </location>
</feature>
<feature type="transmembrane region" description="Helical" evidence="9">
    <location>
        <begin position="1253"/>
        <end position="1278"/>
    </location>
</feature>
<proteinExistence type="predicted"/>
<keyword evidence="2" id="KW-0813">Transport</keyword>
<dbReference type="GO" id="GO:0030001">
    <property type="term" value="P:metal ion transport"/>
    <property type="evidence" value="ECO:0007669"/>
    <property type="project" value="TreeGrafter"/>
</dbReference>
<evidence type="ECO:0000259" key="12">
    <source>
        <dbReference type="Pfam" id="PF25508"/>
    </source>
</evidence>
<dbReference type="Pfam" id="PF00520">
    <property type="entry name" value="Ion_trans"/>
    <property type="match status" value="1"/>
</dbReference>
<evidence type="ECO:0000256" key="5">
    <source>
        <dbReference type="ARBA" id="ARBA00023065"/>
    </source>
</evidence>